<keyword evidence="1" id="KW-0812">Transmembrane</keyword>
<evidence type="ECO:0000256" key="1">
    <source>
        <dbReference type="SAM" id="Phobius"/>
    </source>
</evidence>
<accession>A0A6A6R2L6</accession>
<gene>
    <name evidence="2" type="ORF">BU16DRAFT_616255</name>
</gene>
<feature type="transmembrane region" description="Helical" evidence="1">
    <location>
        <begin position="121"/>
        <end position="138"/>
    </location>
</feature>
<keyword evidence="1" id="KW-0472">Membrane</keyword>
<keyword evidence="3" id="KW-1185">Reference proteome</keyword>
<dbReference type="EMBL" id="MU004186">
    <property type="protein sequence ID" value="KAF2497647.1"/>
    <property type="molecule type" value="Genomic_DNA"/>
</dbReference>
<evidence type="ECO:0000313" key="3">
    <source>
        <dbReference type="Proteomes" id="UP000799750"/>
    </source>
</evidence>
<keyword evidence="1" id="KW-1133">Transmembrane helix</keyword>
<reference evidence="2" key="1">
    <citation type="journal article" date="2020" name="Stud. Mycol.">
        <title>101 Dothideomycetes genomes: a test case for predicting lifestyles and emergence of pathogens.</title>
        <authorList>
            <person name="Haridas S."/>
            <person name="Albert R."/>
            <person name="Binder M."/>
            <person name="Bloem J."/>
            <person name="Labutti K."/>
            <person name="Salamov A."/>
            <person name="Andreopoulos B."/>
            <person name="Baker S."/>
            <person name="Barry K."/>
            <person name="Bills G."/>
            <person name="Bluhm B."/>
            <person name="Cannon C."/>
            <person name="Castanera R."/>
            <person name="Culley D."/>
            <person name="Daum C."/>
            <person name="Ezra D."/>
            <person name="Gonzalez J."/>
            <person name="Henrissat B."/>
            <person name="Kuo A."/>
            <person name="Liang C."/>
            <person name="Lipzen A."/>
            <person name="Lutzoni F."/>
            <person name="Magnuson J."/>
            <person name="Mondo S."/>
            <person name="Nolan M."/>
            <person name="Ohm R."/>
            <person name="Pangilinan J."/>
            <person name="Park H.-J."/>
            <person name="Ramirez L."/>
            <person name="Alfaro M."/>
            <person name="Sun H."/>
            <person name="Tritt A."/>
            <person name="Yoshinaga Y."/>
            <person name="Zwiers L.-H."/>
            <person name="Turgeon B."/>
            <person name="Goodwin S."/>
            <person name="Spatafora J."/>
            <person name="Crous P."/>
            <person name="Grigoriev I."/>
        </authorList>
    </citation>
    <scope>NUCLEOTIDE SEQUENCE</scope>
    <source>
        <strain evidence="2">CBS 269.34</strain>
    </source>
</reference>
<protein>
    <submittedName>
        <fullName evidence="2">Uncharacterized protein</fullName>
    </submittedName>
</protein>
<sequence>MEQNILKDWSMEASFFSRHEAHFQLTKYCFAYLVYAFEARNEDIVVDEGDGRAAVDLDGHSDLISRFPMLEYVLSCWSYHAASHIQDSAQTWRQRLISSDIKESIQSRKTVLRNGGFDLSFLWNFIVLLMLWSFRLIAGKLLQSAIYTELDSVSLLALERRTSNSSRAGLTYRKCPQLNSFLLSQVKRIADSALTRGQQDALFAKALRSPNAAFESVFGDQLHFGIGFDQYPRASRLLAIHPSQDPRSHVSCSLVTDSLENLAHYVNGRAIEIRTKTPAKALRRLRRASDTRVVWFGPICKSDEKTSLLNSMAIVKRLNDDRLALAEEFEDYFAITRRLWDYLPFGELTVTMSVTEPIKMSDDLELFELIKYATRTIMWKDQDQMMRLEDHSESTVTKSIEPRQSSAMDFPVGFTDRSPPVEKPRPSRKAPYSLRNTLLSLLLYTAFLTMVYVFVNALS</sequence>
<evidence type="ECO:0000313" key="2">
    <source>
        <dbReference type="EMBL" id="KAF2497647.1"/>
    </source>
</evidence>
<feature type="transmembrane region" description="Helical" evidence="1">
    <location>
        <begin position="438"/>
        <end position="458"/>
    </location>
</feature>
<dbReference type="Proteomes" id="UP000799750">
    <property type="component" value="Unassembled WGS sequence"/>
</dbReference>
<organism evidence="2 3">
    <name type="scientific">Lophium mytilinum</name>
    <dbReference type="NCBI Taxonomy" id="390894"/>
    <lineage>
        <taxon>Eukaryota</taxon>
        <taxon>Fungi</taxon>
        <taxon>Dikarya</taxon>
        <taxon>Ascomycota</taxon>
        <taxon>Pezizomycotina</taxon>
        <taxon>Dothideomycetes</taxon>
        <taxon>Pleosporomycetidae</taxon>
        <taxon>Mytilinidiales</taxon>
        <taxon>Mytilinidiaceae</taxon>
        <taxon>Lophium</taxon>
    </lineage>
</organism>
<proteinExistence type="predicted"/>
<name>A0A6A6R2L6_9PEZI</name>
<dbReference type="AlphaFoldDB" id="A0A6A6R2L6"/>